<name>A0ABP0N090_9DINO</name>
<evidence type="ECO:0000256" key="1">
    <source>
        <dbReference type="SAM" id="Coils"/>
    </source>
</evidence>
<gene>
    <name evidence="2" type="ORF">CCMP2556_LOCUS28254</name>
</gene>
<evidence type="ECO:0000313" key="2">
    <source>
        <dbReference type="EMBL" id="CAK9057180.1"/>
    </source>
</evidence>
<feature type="coiled-coil region" evidence="1">
    <location>
        <begin position="28"/>
        <end position="104"/>
    </location>
</feature>
<keyword evidence="1" id="KW-0175">Coiled coil</keyword>
<comment type="caution">
    <text evidence="2">The sequence shown here is derived from an EMBL/GenBank/DDBJ whole genome shotgun (WGS) entry which is preliminary data.</text>
</comment>
<keyword evidence="3" id="KW-1185">Reference proteome</keyword>
<reference evidence="2 3" key="1">
    <citation type="submission" date="2024-02" db="EMBL/GenBank/DDBJ databases">
        <authorList>
            <person name="Chen Y."/>
            <person name="Shah S."/>
            <person name="Dougan E. K."/>
            <person name="Thang M."/>
            <person name="Chan C."/>
        </authorList>
    </citation>
    <scope>NUCLEOTIDE SEQUENCE [LARGE SCALE GENOMIC DNA]</scope>
</reference>
<evidence type="ECO:0000313" key="3">
    <source>
        <dbReference type="Proteomes" id="UP001642484"/>
    </source>
</evidence>
<sequence length="357" mass="40889">MILDTICLDAILNLPKRGLDFALQLAAYTKLQEQCDRFENQVAHALAQTEVLETQVTEATRGKVIEQQKEAFARQRLEQTRARKDQLAQRLDERRRQCQEVETETLKLKVLKTDEDDVEVRRPRVALLLLLLLQDLHSTEPLDEWPKLRVLAVDESNETGKLQVVPLLRARWACEKALDALRKKPMRLGIDVLGALACPLDRIEQEMWRLHCAMTCSGASVKELQCLRRLARRYHVQVSGVGKHLNLRLFPEAHTHVDGECICDVRSVLEFGIESGDRFYDREIDRVLITQVECGTVLMLWAFRAPVKAEWLMAPFARLRGVAVEAWPHDVESCASWRLGEVHRTPSGCVKEDVFSV</sequence>
<accession>A0ABP0N090</accession>
<proteinExistence type="predicted"/>
<organism evidence="2 3">
    <name type="scientific">Durusdinium trenchii</name>
    <dbReference type="NCBI Taxonomy" id="1381693"/>
    <lineage>
        <taxon>Eukaryota</taxon>
        <taxon>Sar</taxon>
        <taxon>Alveolata</taxon>
        <taxon>Dinophyceae</taxon>
        <taxon>Suessiales</taxon>
        <taxon>Symbiodiniaceae</taxon>
        <taxon>Durusdinium</taxon>
    </lineage>
</organism>
<dbReference type="EMBL" id="CAXAMN010021113">
    <property type="protein sequence ID" value="CAK9057180.1"/>
    <property type="molecule type" value="Genomic_DNA"/>
</dbReference>
<dbReference type="Proteomes" id="UP001642484">
    <property type="component" value="Unassembled WGS sequence"/>
</dbReference>
<protein>
    <submittedName>
        <fullName evidence="2">Uncharacterized protein</fullName>
    </submittedName>
</protein>